<dbReference type="Proteomes" id="UP000506160">
    <property type="component" value="Unassembled WGS sequence"/>
</dbReference>
<keyword evidence="5" id="KW-1185">Reference proteome</keyword>
<proteinExistence type="predicted"/>
<dbReference type="CDD" id="cd07067">
    <property type="entry name" value="HP_PGM_like"/>
    <property type="match status" value="1"/>
</dbReference>
<comment type="caution">
    <text evidence="4">The sequence shown here is derived from an EMBL/GenBank/DDBJ whole genome shotgun (WGS) entry which is preliminary data.</text>
</comment>
<evidence type="ECO:0000256" key="1">
    <source>
        <dbReference type="ARBA" id="ARBA00022801"/>
    </source>
</evidence>
<dbReference type="GO" id="GO:0004331">
    <property type="term" value="F:fructose-2,6-bisphosphate 2-phosphatase activity"/>
    <property type="evidence" value="ECO:0007669"/>
    <property type="project" value="TreeGrafter"/>
</dbReference>
<dbReference type="AlphaFoldDB" id="A0AB94IEK2"/>
<name>A0AB94IEK2_9GAMM</name>
<dbReference type="SUPFAM" id="SSF53254">
    <property type="entry name" value="Phosphoglycerate mutase-like"/>
    <property type="match status" value="1"/>
</dbReference>
<keyword evidence="1" id="KW-0378">Hydrolase</keyword>
<dbReference type="PROSITE" id="PS00175">
    <property type="entry name" value="PG_MUTASE"/>
    <property type="match status" value="1"/>
</dbReference>
<dbReference type="InterPro" id="IPR013078">
    <property type="entry name" value="His_Pase_superF_clade-1"/>
</dbReference>
<accession>A0AB94IEK2</accession>
<dbReference type="InterPro" id="IPR029033">
    <property type="entry name" value="His_PPase_superfam"/>
</dbReference>
<dbReference type="InterPro" id="IPR051695">
    <property type="entry name" value="Phosphoglycerate_Mutase"/>
</dbReference>
<dbReference type="RefSeq" id="WP_024495410.1">
    <property type="nucleotide sequence ID" value="NZ_AWGA01000013.1"/>
</dbReference>
<feature type="active site" description="Tele-phosphohistidine intermediate" evidence="2">
    <location>
        <position position="11"/>
    </location>
</feature>
<gene>
    <name evidence="4" type="ORF">O970_01450</name>
</gene>
<dbReference type="PANTHER" id="PTHR46517:SF1">
    <property type="entry name" value="FRUCTOSE-2,6-BISPHOSPHATASE TIGAR"/>
    <property type="match status" value="1"/>
</dbReference>
<feature type="binding site" evidence="3">
    <location>
        <position position="60"/>
    </location>
    <ligand>
        <name>substrate</name>
    </ligand>
</feature>
<dbReference type="GO" id="GO:0043456">
    <property type="term" value="P:regulation of pentose-phosphate shunt"/>
    <property type="evidence" value="ECO:0007669"/>
    <property type="project" value="TreeGrafter"/>
</dbReference>
<feature type="binding site" evidence="3">
    <location>
        <begin position="10"/>
        <end position="17"/>
    </location>
    <ligand>
        <name>substrate</name>
    </ligand>
</feature>
<evidence type="ECO:0000313" key="4">
    <source>
        <dbReference type="EMBL" id="TEA27920.1"/>
    </source>
</evidence>
<evidence type="ECO:0000256" key="3">
    <source>
        <dbReference type="PIRSR" id="PIRSR613078-2"/>
    </source>
</evidence>
<protein>
    <submittedName>
        <fullName evidence="4">Histidine phosphatase family protein</fullName>
    </submittedName>
</protein>
<feature type="active site" description="Proton donor/acceptor" evidence="2">
    <location>
        <position position="89"/>
    </location>
</feature>
<dbReference type="Gene3D" id="3.40.50.1240">
    <property type="entry name" value="Phosphoglycerate mutase-like"/>
    <property type="match status" value="1"/>
</dbReference>
<evidence type="ECO:0000313" key="5">
    <source>
        <dbReference type="Proteomes" id="UP000506160"/>
    </source>
</evidence>
<reference evidence="4 5" key="1">
    <citation type="journal article" date="2014" name="Appl. Environ. Microbiol.">
        <title>Genomic features of a bumble bee symbiont reflect its host environment.</title>
        <authorList>
            <person name="Martinson V.G."/>
            <person name="Magoc T."/>
            <person name="Koch H."/>
            <person name="Salzberg S.L."/>
            <person name="Moran N.A."/>
        </authorList>
    </citation>
    <scope>NUCLEOTIDE SEQUENCE [LARGE SCALE GENOMIC DNA]</scope>
    <source>
        <strain evidence="4 5">Bimp</strain>
    </source>
</reference>
<dbReference type="GO" id="GO:0005829">
    <property type="term" value="C:cytosol"/>
    <property type="evidence" value="ECO:0007669"/>
    <property type="project" value="TreeGrafter"/>
</dbReference>
<dbReference type="EMBL" id="AWGA01000013">
    <property type="protein sequence ID" value="TEA27920.1"/>
    <property type="molecule type" value="Genomic_DNA"/>
</dbReference>
<sequence>MKEINFYLIRHGETEWNKQNLMQGAKDSPLTEQGINGAKITGNYLSMVPFVAAYSSTQKRAMDTRDLIVAANHATTTSIPCATHCGLCEMNFGIWEGQEVSYLKSLPEFQPYLTDLARFDSQVNQGEHYLDVYARMRQALFDIIATHDSGNILIVSHGTALRLLIHVISGGDWTQHRDEILRPKLLNTSISLLNYRQSYPNQIGQFTLQQYNQVIHLT</sequence>
<organism evidence="4 5">
    <name type="scientific">Candidatus Schmidhempelia bombi str. Bimp</name>
    <dbReference type="NCBI Taxonomy" id="1387197"/>
    <lineage>
        <taxon>Bacteria</taxon>
        <taxon>Pseudomonadati</taxon>
        <taxon>Pseudomonadota</taxon>
        <taxon>Gammaproteobacteria</taxon>
        <taxon>Orbales</taxon>
        <taxon>Orbaceae</taxon>
        <taxon>Candidatus Schmidhempelia</taxon>
    </lineage>
</organism>
<dbReference type="GO" id="GO:0045820">
    <property type="term" value="P:negative regulation of glycolytic process"/>
    <property type="evidence" value="ECO:0007669"/>
    <property type="project" value="TreeGrafter"/>
</dbReference>
<dbReference type="PANTHER" id="PTHR46517">
    <property type="entry name" value="FRUCTOSE-2,6-BISPHOSPHATASE TIGAR"/>
    <property type="match status" value="1"/>
</dbReference>
<evidence type="ECO:0000256" key="2">
    <source>
        <dbReference type="PIRSR" id="PIRSR613078-1"/>
    </source>
</evidence>
<dbReference type="InterPro" id="IPR001345">
    <property type="entry name" value="PG/BPGM_mutase_AS"/>
</dbReference>
<dbReference type="SMART" id="SM00855">
    <property type="entry name" value="PGAM"/>
    <property type="match status" value="1"/>
</dbReference>
<dbReference type="Pfam" id="PF00300">
    <property type="entry name" value="His_Phos_1"/>
    <property type="match status" value="1"/>
</dbReference>